<dbReference type="AlphaFoldDB" id="A0A1I6P7T7"/>
<evidence type="ECO:0000256" key="2">
    <source>
        <dbReference type="SAM" id="Coils"/>
    </source>
</evidence>
<keyword evidence="2" id="KW-0175">Coiled coil</keyword>
<sequence length="409" mass="45831">MKNTSDVKKWMSLVGVLILVNTAAMGQDLEAYVNIALKNSPKLQAKQLTYESSLEAVSEVGSIPNTTIGGGYFVQEAETRVGPQRAKLSASQMFPWFGTLKAKKQASGALAESDRFELGSTTRDITLKVKQAYYKLYEKKASIEIIEENLNILKTYEELALNELENNRTTMVDVLKIRIQINELKNQKEVVNEELVSDIKGFNLLLNRSILEEVKIVDTLKVTQEVFSKENLIDNPKLLKIEAMKEATAQSELAATKENAPSIGVGLDYVFVDERDMVMPDNGKDIVMPMVNLSIPLFSKKFTSKRKQLQLQQEALANTKIDAENELETLFEDNLAALNNAKRTISTQTENVHQAKQAEQVILTTYQTGTIDFEQVLEVQQLILKYQLSTLQALTAYHNSKAALESLTK</sequence>
<gene>
    <name evidence="3" type="ORF">SAMN04487906_0159</name>
</gene>
<dbReference type="SUPFAM" id="SSF56954">
    <property type="entry name" value="Outer membrane efflux proteins (OEP)"/>
    <property type="match status" value="1"/>
</dbReference>
<dbReference type="EMBL" id="FPAG01000001">
    <property type="protein sequence ID" value="SFS36257.1"/>
    <property type="molecule type" value="Genomic_DNA"/>
</dbReference>
<dbReference type="Pfam" id="PF02321">
    <property type="entry name" value="OEP"/>
    <property type="match status" value="1"/>
</dbReference>
<organism evidence="3 4">
    <name type="scientific">Zhouia amylolytica</name>
    <dbReference type="NCBI Taxonomy" id="376730"/>
    <lineage>
        <taxon>Bacteria</taxon>
        <taxon>Pseudomonadati</taxon>
        <taxon>Bacteroidota</taxon>
        <taxon>Flavobacteriia</taxon>
        <taxon>Flavobacteriales</taxon>
        <taxon>Flavobacteriaceae</taxon>
        <taxon>Zhouia</taxon>
    </lineage>
</organism>
<dbReference type="RefSeq" id="WP_083425827.1">
    <property type="nucleotide sequence ID" value="NZ_FPAG01000001.1"/>
</dbReference>
<dbReference type="PANTHER" id="PTHR30203">
    <property type="entry name" value="OUTER MEMBRANE CATION EFFLUX PROTEIN"/>
    <property type="match status" value="1"/>
</dbReference>
<evidence type="ECO:0000256" key="1">
    <source>
        <dbReference type="ARBA" id="ARBA00007613"/>
    </source>
</evidence>
<dbReference type="InterPro" id="IPR003423">
    <property type="entry name" value="OMP_efflux"/>
</dbReference>
<comment type="similarity">
    <text evidence="1">Belongs to the outer membrane factor (OMF) (TC 1.B.17) family.</text>
</comment>
<accession>A0A1I6P7T7</accession>
<dbReference type="OrthoDB" id="1680428at2"/>
<name>A0A1I6P7T7_9FLAO</name>
<dbReference type="GO" id="GO:0015562">
    <property type="term" value="F:efflux transmembrane transporter activity"/>
    <property type="evidence" value="ECO:0007669"/>
    <property type="project" value="InterPro"/>
</dbReference>
<dbReference type="Proteomes" id="UP000183209">
    <property type="component" value="Unassembled WGS sequence"/>
</dbReference>
<evidence type="ECO:0000313" key="3">
    <source>
        <dbReference type="EMBL" id="SFS36257.1"/>
    </source>
</evidence>
<dbReference type="Gene3D" id="1.20.1600.10">
    <property type="entry name" value="Outer membrane efflux proteins (OEP)"/>
    <property type="match status" value="1"/>
</dbReference>
<reference evidence="3 4" key="1">
    <citation type="submission" date="2016-10" db="EMBL/GenBank/DDBJ databases">
        <authorList>
            <person name="de Groot N.N."/>
        </authorList>
    </citation>
    <scope>NUCLEOTIDE SEQUENCE [LARGE SCALE GENOMIC DNA]</scope>
    <source>
        <strain evidence="3 4">CGMCC 1.6114</strain>
    </source>
</reference>
<dbReference type="InterPro" id="IPR010131">
    <property type="entry name" value="MdtP/NodT-like"/>
</dbReference>
<proteinExistence type="inferred from homology"/>
<protein>
    <submittedName>
        <fullName evidence="3">Outer membrane protein TolC</fullName>
    </submittedName>
</protein>
<evidence type="ECO:0000313" key="4">
    <source>
        <dbReference type="Proteomes" id="UP000183209"/>
    </source>
</evidence>
<feature type="coiled-coil region" evidence="2">
    <location>
        <begin position="306"/>
        <end position="358"/>
    </location>
</feature>